<feature type="region of interest" description="Disordered" evidence="1">
    <location>
        <begin position="147"/>
        <end position="169"/>
    </location>
</feature>
<name>A0ABY6IAC7_STRPE</name>
<feature type="chain" id="PRO_5045386530" evidence="2">
    <location>
        <begin position="22"/>
        <end position="245"/>
    </location>
</feature>
<evidence type="ECO:0000313" key="4">
    <source>
        <dbReference type="Proteomes" id="UP001163878"/>
    </source>
</evidence>
<dbReference type="Proteomes" id="UP001163878">
    <property type="component" value="Chromosome"/>
</dbReference>
<feature type="signal peptide" evidence="2">
    <location>
        <begin position="1"/>
        <end position="21"/>
    </location>
</feature>
<feature type="compositionally biased region" description="Low complexity" evidence="1">
    <location>
        <begin position="224"/>
        <end position="234"/>
    </location>
</feature>
<dbReference type="RefSeq" id="WP_264246696.1">
    <property type="nucleotide sequence ID" value="NZ_CP107567.1"/>
</dbReference>
<sequence length="245" mass="25728">MRLLRRLAALVALLALTWAFAPGAAAGGPTSVLLSSPESGEITALYYTDAEYEKLMALLGPAGTDGHTERPPSLDMAAGTRLINVTWMIHDVQPWRVDRVYPAEGADAVWINTSIETGAKQDTWYRAGNPEELTGLLSKLGLMGAKSPSGGGGAGYSPAWEQDESVVEGSADGAITAAEESEQEPLPVAADPAVTTGWWWSVPGLAAGAALAVTLRPLARRLPRPLLGGPARPVDPGPRQQLLDD</sequence>
<accession>A0ABY6IAC7</accession>
<keyword evidence="2" id="KW-0732">Signal</keyword>
<reference evidence="3" key="1">
    <citation type="submission" date="2022-10" db="EMBL/GenBank/DDBJ databases">
        <title>Cytochrome P450 Catalyzes Benzene Ring Formation in the Biosynthesis of Trialkyl-Substituted Aromatic Polyketides.</title>
        <authorList>
            <person name="Zhao E."/>
            <person name="Ge H."/>
        </authorList>
    </citation>
    <scope>NUCLEOTIDE SEQUENCE</scope>
    <source>
        <strain evidence="3">NA0869</strain>
    </source>
</reference>
<evidence type="ECO:0000256" key="2">
    <source>
        <dbReference type="SAM" id="SignalP"/>
    </source>
</evidence>
<keyword evidence="4" id="KW-1185">Reference proteome</keyword>
<feature type="region of interest" description="Disordered" evidence="1">
    <location>
        <begin position="224"/>
        <end position="245"/>
    </location>
</feature>
<organism evidence="3 4">
    <name type="scientific">Streptomyces peucetius</name>
    <dbReference type="NCBI Taxonomy" id="1950"/>
    <lineage>
        <taxon>Bacteria</taxon>
        <taxon>Bacillati</taxon>
        <taxon>Actinomycetota</taxon>
        <taxon>Actinomycetes</taxon>
        <taxon>Kitasatosporales</taxon>
        <taxon>Streptomycetaceae</taxon>
        <taxon>Streptomyces</taxon>
    </lineage>
</organism>
<evidence type="ECO:0000256" key="1">
    <source>
        <dbReference type="SAM" id="MobiDB-lite"/>
    </source>
</evidence>
<evidence type="ECO:0000313" key="3">
    <source>
        <dbReference type="EMBL" id="UYQ63961.1"/>
    </source>
</evidence>
<gene>
    <name evidence="3" type="ORF">OGH68_22500</name>
</gene>
<dbReference type="EMBL" id="CP107567">
    <property type="protein sequence ID" value="UYQ63961.1"/>
    <property type="molecule type" value="Genomic_DNA"/>
</dbReference>
<proteinExistence type="predicted"/>
<protein>
    <submittedName>
        <fullName evidence="3">Uncharacterized protein</fullName>
    </submittedName>
</protein>